<dbReference type="InterPro" id="IPR036286">
    <property type="entry name" value="LexA/Signal_pep-like_sf"/>
</dbReference>
<keyword evidence="5 6" id="KW-0378">Hydrolase</keyword>
<evidence type="ECO:0000256" key="6">
    <source>
        <dbReference type="RuleBase" id="RU362042"/>
    </source>
</evidence>
<dbReference type="InterPro" id="IPR000223">
    <property type="entry name" value="Pept_S26A_signal_pept_1"/>
</dbReference>
<keyword evidence="6" id="KW-0472">Membrane</keyword>
<name>A0ABW0NU16_9MICO</name>
<dbReference type="InterPro" id="IPR019533">
    <property type="entry name" value="Peptidase_S26"/>
</dbReference>
<dbReference type="EC" id="3.4.21.89" evidence="4 6"/>
<sequence>MTQNDAPSARNPLSASSLDALTATATGSDRAVDAGPPDAGAAGRGDRPSRGKSVWRFLRDILLILLAAIVISFLIKTFLIRSFYIPSESMEGTLHVNDRIIVNELVPKVMSIQHGDIVVFKDPGGWLPPSTSTPSTNPVASFVDWALSIVGLTAPDSNDHLVKRVIGLPGDKVACCNAFGQMTVNGVPLDEPYLQLPAGVTKVSRDDFSVTVPPNSLWVMGDNRYNSADSRYNRDKPGNGFVPFDDVVGRAVLISWPLDRWTMLDDYPLVFAGVESGDGSGQNNTGRSQTPTPTSTTSGG</sequence>
<feature type="region of interest" description="Disordered" evidence="7">
    <location>
        <begin position="26"/>
        <end position="50"/>
    </location>
</feature>
<dbReference type="InterPro" id="IPR019758">
    <property type="entry name" value="Pept_S26A_signal_pept_1_CS"/>
</dbReference>
<evidence type="ECO:0000259" key="8">
    <source>
        <dbReference type="Pfam" id="PF10502"/>
    </source>
</evidence>
<comment type="catalytic activity">
    <reaction evidence="1 6">
        <text>Cleavage of hydrophobic, N-terminal signal or leader sequences from secreted and periplasmic proteins.</text>
        <dbReference type="EC" id="3.4.21.89"/>
    </reaction>
</comment>
<dbReference type="PRINTS" id="PR00727">
    <property type="entry name" value="LEADERPTASE"/>
</dbReference>
<evidence type="ECO:0000256" key="3">
    <source>
        <dbReference type="ARBA" id="ARBA00009370"/>
    </source>
</evidence>
<organism evidence="9 10">
    <name type="scientific">Lysinimonas soli</name>
    <dbReference type="NCBI Taxonomy" id="1074233"/>
    <lineage>
        <taxon>Bacteria</taxon>
        <taxon>Bacillati</taxon>
        <taxon>Actinomycetota</taxon>
        <taxon>Actinomycetes</taxon>
        <taxon>Micrococcales</taxon>
        <taxon>Microbacteriaceae</taxon>
        <taxon>Lysinimonas</taxon>
    </lineage>
</organism>
<protein>
    <recommendedName>
        <fullName evidence="4 6">Signal peptidase I</fullName>
        <ecNumber evidence="4 6">3.4.21.89</ecNumber>
    </recommendedName>
</protein>
<dbReference type="EMBL" id="JBHSMG010000006">
    <property type="protein sequence ID" value="MFC5503575.1"/>
    <property type="molecule type" value="Genomic_DNA"/>
</dbReference>
<evidence type="ECO:0000256" key="4">
    <source>
        <dbReference type="ARBA" id="ARBA00013208"/>
    </source>
</evidence>
<dbReference type="Pfam" id="PF10502">
    <property type="entry name" value="Peptidase_S26"/>
    <property type="match status" value="1"/>
</dbReference>
<dbReference type="GO" id="GO:0009003">
    <property type="term" value="F:signal peptidase activity"/>
    <property type="evidence" value="ECO:0007669"/>
    <property type="project" value="UniProtKB-EC"/>
</dbReference>
<evidence type="ECO:0000256" key="5">
    <source>
        <dbReference type="ARBA" id="ARBA00022801"/>
    </source>
</evidence>
<comment type="subcellular location">
    <subcellularLocation>
        <location evidence="2">Cell membrane</location>
        <topology evidence="2">Single-pass type II membrane protein</topology>
    </subcellularLocation>
    <subcellularLocation>
        <location evidence="6">Membrane</location>
        <topology evidence="6">Single-pass type II membrane protein</topology>
    </subcellularLocation>
</comment>
<dbReference type="CDD" id="cd06530">
    <property type="entry name" value="S26_SPase_I"/>
    <property type="match status" value="1"/>
</dbReference>
<evidence type="ECO:0000313" key="10">
    <source>
        <dbReference type="Proteomes" id="UP001596039"/>
    </source>
</evidence>
<dbReference type="RefSeq" id="WP_386741307.1">
    <property type="nucleotide sequence ID" value="NZ_JBHSMG010000006.1"/>
</dbReference>
<feature type="compositionally biased region" description="Low complexity" evidence="7">
    <location>
        <begin position="290"/>
        <end position="300"/>
    </location>
</feature>
<feature type="domain" description="Peptidase S26" evidence="8">
    <location>
        <begin position="59"/>
        <end position="256"/>
    </location>
</feature>
<dbReference type="Gene3D" id="2.10.109.10">
    <property type="entry name" value="Umud Fragment, subunit A"/>
    <property type="match status" value="1"/>
</dbReference>
<evidence type="ECO:0000313" key="9">
    <source>
        <dbReference type="EMBL" id="MFC5503575.1"/>
    </source>
</evidence>
<evidence type="ECO:0000256" key="1">
    <source>
        <dbReference type="ARBA" id="ARBA00000677"/>
    </source>
</evidence>
<proteinExistence type="inferred from homology"/>
<feature type="region of interest" description="Disordered" evidence="7">
    <location>
        <begin position="277"/>
        <end position="300"/>
    </location>
</feature>
<keyword evidence="10" id="KW-1185">Reference proteome</keyword>
<feature type="transmembrane region" description="Helical" evidence="6">
    <location>
        <begin position="57"/>
        <end position="79"/>
    </location>
</feature>
<keyword evidence="6" id="KW-1133">Transmembrane helix</keyword>
<gene>
    <name evidence="9" type="primary">lepB</name>
    <name evidence="9" type="ORF">ACFPJ4_15110</name>
</gene>
<comment type="caution">
    <text evidence="9">The sequence shown here is derived from an EMBL/GenBank/DDBJ whole genome shotgun (WGS) entry which is preliminary data.</text>
</comment>
<dbReference type="PANTHER" id="PTHR43390">
    <property type="entry name" value="SIGNAL PEPTIDASE I"/>
    <property type="match status" value="1"/>
</dbReference>
<reference evidence="10" key="1">
    <citation type="journal article" date="2019" name="Int. J. Syst. Evol. Microbiol.">
        <title>The Global Catalogue of Microorganisms (GCM) 10K type strain sequencing project: providing services to taxonomists for standard genome sequencing and annotation.</title>
        <authorList>
            <consortium name="The Broad Institute Genomics Platform"/>
            <consortium name="The Broad Institute Genome Sequencing Center for Infectious Disease"/>
            <person name="Wu L."/>
            <person name="Ma J."/>
        </authorList>
    </citation>
    <scope>NUCLEOTIDE SEQUENCE [LARGE SCALE GENOMIC DNA]</scope>
    <source>
        <strain evidence="10">CGMCC 4.6997</strain>
    </source>
</reference>
<dbReference type="PANTHER" id="PTHR43390:SF1">
    <property type="entry name" value="CHLOROPLAST PROCESSING PEPTIDASE"/>
    <property type="match status" value="1"/>
</dbReference>
<evidence type="ECO:0000256" key="2">
    <source>
        <dbReference type="ARBA" id="ARBA00004401"/>
    </source>
</evidence>
<dbReference type="SUPFAM" id="SSF51306">
    <property type="entry name" value="LexA/Signal peptidase"/>
    <property type="match status" value="1"/>
</dbReference>
<dbReference type="NCBIfam" id="TIGR02227">
    <property type="entry name" value="sigpep_I_bact"/>
    <property type="match status" value="1"/>
</dbReference>
<accession>A0ABW0NU16</accession>
<evidence type="ECO:0000256" key="7">
    <source>
        <dbReference type="SAM" id="MobiDB-lite"/>
    </source>
</evidence>
<dbReference type="PROSITE" id="PS00761">
    <property type="entry name" value="SPASE_I_3"/>
    <property type="match status" value="1"/>
</dbReference>
<comment type="similarity">
    <text evidence="3 6">Belongs to the peptidase S26 family.</text>
</comment>
<keyword evidence="6" id="KW-0645">Protease</keyword>
<dbReference type="Proteomes" id="UP001596039">
    <property type="component" value="Unassembled WGS sequence"/>
</dbReference>
<keyword evidence="6" id="KW-0812">Transmembrane</keyword>